<accession>A0ACD5GT99</accession>
<sequence length="155" mass="16852">MKWAILPRRLSSGSCLCCTGSESDSRKLNGKNLSADNIFACPDGLWCDAGGRLWIQTDISESEMNKGDYAQFGNNQMLVADPKTGEIRRFLTGPIGQEITGVVSTPDRRTLFINVQHPGATVTEQDFAAGRLNSRCTGSKSANLPSIRHGGNYQK</sequence>
<organism evidence="1 2">
    <name type="scientific">Desertifilum tharense IPPAS B-1220</name>
    <dbReference type="NCBI Taxonomy" id="1781255"/>
    <lineage>
        <taxon>Bacteria</taxon>
        <taxon>Bacillati</taxon>
        <taxon>Cyanobacteriota</taxon>
        <taxon>Cyanophyceae</taxon>
        <taxon>Desertifilales</taxon>
        <taxon>Desertifilaceae</taxon>
        <taxon>Desertifilum</taxon>
    </lineage>
</organism>
<evidence type="ECO:0000313" key="2">
    <source>
        <dbReference type="Proteomes" id="UP000095472"/>
    </source>
</evidence>
<reference evidence="1 2" key="1">
    <citation type="journal article" date="2016" name="Genome Announc.">
        <title>Draft Genome Sequence of the Thermotolerant Cyanobacterium Desertifilum sp. IPPAS B-1220.</title>
        <authorList>
            <person name="Mironov K.S."/>
            <person name="Sinetova M.A."/>
            <person name="Bolatkhan K."/>
            <person name="Zayadan B.K."/>
            <person name="Ustinova V.V."/>
            <person name="Kupriyanova E.V."/>
            <person name="Skrypnik A.N."/>
            <person name="Gogoleva N.E."/>
            <person name="Gogolev Y.V."/>
            <person name="Los D.A."/>
        </authorList>
    </citation>
    <scope>NUCLEOTIDE SEQUENCE [LARGE SCALE GENOMIC DNA]</scope>
    <source>
        <strain evidence="1 2">IPPAS B-1220</strain>
    </source>
</reference>
<dbReference type="Proteomes" id="UP000095472">
    <property type="component" value="Chromosome"/>
</dbReference>
<keyword evidence="2" id="KW-1185">Reference proteome</keyword>
<gene>
    <name evidence="1" type="ORF">BH720_032980</name>
</gene>
<name>A0ACD5GT99_9CYAN</name>
<dbReference type="EMBL" id="CP182909">
    <property type="protein sequence ID" value="XPM63892.1"/>
    <property type="molecule type" value="Genomic_DNA"/>
</dbReference>
<protein>
    <submittedName>
        <fullName evidence="1">Alkaline phosphatase PhoX</fullName>
    </submittedName>
</protein>
<evidence type="ECO:0000313" key="1">
    <source>
        <dbReference type="EMBL" id="XPM63892.1"/>
    </source>
</evidence>
<proteinExistence type="predicted"/>